<dbReference type="PANTHER" id="PTHR23092:SF15">
    <property type="entry name" value="INACTIVE NON-CANONICAL POLY(A) RNA POLYMERASE PROTEIN TRF4-2-RELATED"/>
    <property type="match status" value="1"/>
</dbReference>
<name>A0A0C3LKU6_9AGAM</name>
<evidence type="ECO:0000256" key="4">
    <source>
        <dbReference type="ARBA" id="ARBA00022842"/>
    </source>
</evidence>
<dbReference type="FunFam" id="3.30.460.10:FF:000051">
    <property type="entry name" value="DNA2/NAM7 helicase family protein"/>
    <property type="match status" value="1"/>
</dbReference>
<keyword evidence="4" id="KW-0460">Magnesium</keyword>
<feature type="region of interest" description="Disordered" evidence="5">
    <location>
        <begin position="389"/>
        <end position="422"/>
    </location>
</feature>
<dbReference type="HOGENOM" id="CLU_013572_4_0_1"/>
<dbReference type="Pfam" id="PF03828">
    <property type="entry name" value="PAP_assoc"/>
    <property type="match status" value="1"/>
</dbReference>
<feature type="domain" description="Poly(A) RNA polymerase mitochondrial-like central palm" evidence="7">
    <location>
        <begin position="70"/>
        <end position="200"/>
    </location>
</feature>
<dbReference type="InterPro" id="IPR054708">
    <property type="entry name" value="MTPAP-like_central"/>
</dbReference>
<accession>A0A0C3LKU6</accession>
<dbReference type="EMBL" id="KN822942">
    <property type="protein sequence ID" value="KIO34748.1"/>
    <property type="molecule type" value="Genomic_DNA"/>
</dbReference>
<dbReference type="GO" id="GO:0010605">
    <property type="term" value="P:negative regulation of macromolecule metabolic process"/>
    <property type="evidence" value="ECO:0007669"/>
    <property type="project" value="UniProtKB-ARBA"/>
</dbReference>
<protein>
    <recommendedName>
        <fullName evidence="2">polynucleotide adenylyltransferase</fullName>
        <ecNumber evidence="2">2.7.7.19</ecNumber>
    </recommendedName>
</protein>
<feature type="compositionally biased region" description="Basic and acidic residues" evidence="5">
    <location>
        <begin position="17"/>
        <end position="31"/>
    </location>
</feature>
<dbReference type="Gene3D" id="3.30.460.10">
    <property type="entry name" value="Beta Polymerase, domain 2"/>
    <property type="match status" value="1"/>
</dbReference>
<feature type="region of interest" description="Disordered" evidence="5">
    <location>
        <begin position="443"/>
        <end position="512"/>
    </location>
</feature>
<dbReference type="Gene3D" id="1.10.1410.10">
    <property type="match status" value="1"/>
</dbReference>
<keyword evidence="3" id="KW-0479">Metal-binding</keyword>
<dbReference type="InterPro" id="IPR045862">
    <property type="entry name" value="Trf4-like"/>
</dbReference>
<feature type="compositionally biased region" description="Polar residues" evidence="5">
    <location>
        <begin position="502"/>
        <end position="512"/>
    </location>
</feature>
<dbReference type="GO" id="GO:0043634">
    <property type="term" value="P:polyadenylation-dependent ncRNA catabolic process"/>
    <property type="evidence" value="ECO:0007669"/>
    <property type="project" value="TreeGrafter"/>
</dbReference>
<dbReference type="GO" id="GO:0005730">
    <property type="term" value="C:nucleolus"/>
    <property type="evidence" value="ECO:0007669"/>
    <property type="project" value="TreeGrafter"/>
</dbReference>
<evidence type="ECO:0000259" key="6">
    <source>
        <dbReference type="Pfam" id="PF03828"/>
    </source>
</evidence>
<feature type="domain" description="PAP-associated" evidence="6">
    <location>
        <begin position="251"/>
        <end position="306"/>
    </location>
</feature>
<dbReference type="SUPFAM" id="SSF81631">
    <property type="entry name" value="PAP/OAS1 substrate-binding domain"/>
    <property type="match status" value="1"/>
</dbReference>
<evidence type="ECO:0000256" key="5">
    <source>
        <dbReference type="SAM" id="MobiDB-lite"/>
    </source>
</evidence>
<proteinExistence type="inferred from homology"/>
<gene>
    <name evidence="8" type="ORF">M407DRAFT_210152</name>
</gene>
<dbReference type="GO" id="GO:0046872">
    <property type="term" value="F:metal ion binding"/>
    <property type="evidence" value="ECO:0007669"/>
    <property type="project" value="UniProtKB-KW"/>
</dbReference>
<dbReference type="Pfam" id="PF22600">
    <property type="entry name" value="MTPAP-like_central"/>
    <property type="match status" value="1"/>
</dbReference>
<reference evidence="9" key="2">
    <citation type="submission" date="2015-01" db="EMBL/GenBank/DDBJ databases">
        <title>Evolutionary Origins and Diversification of the Mycorrhizal Mutualists.</title>
        <authorList>
            <consortium name="DOE Joint Genome Institute"/>
            <consortium name="Mycorrhizal Genomics Consortium"/>
            <person name="Kohler A."/>
            <person name="Kuo A."/>
            <person name="Nagy L.G."/>
            <person name="Floudas D."/>
            <person name="Copeland A."/>
            <person name="Barry K.W."/>
            <person name="Cichocki N."/>
            <person name="Veneault-Fourrey C."/>
            <person name="LaButti K."/>
            <person name="Lindquist E.A."/>
            <person name="Lipzen A."/>
            <person name="Lundell T."/>
            <person name="Morin E."/>
            <person name="Murat C."/>
            <person name="Riley R."/>
            <person name="Ohm R."/>
            <person name="Sun H."/>
            <person name="Tunlid A."/>
            <person name="Henrissat B."/>
            <person name="Grigoriev I.V."/>
            <person name="Hibbett D.S."/>
            <person name="Martin F."/>
        </authorList>
    </citation>
    <scope>NUCLEOTIDE SEQUENCE [LARGE SCALE GENOMIC DNA]</scope>
    <source>
        <strain evidence="9">MUT 4182</strain>
    </source>
</reference>
<dbReference type="SUPFAM" id="SSF81301">
    <property type="entry name" value="Nucleotidyltransferase"/>
    <property type="match status" value="1"/>
</dbReference>
<dbReference type="GO" id="GO:0003729">
    <property type="term" value="F:mRNA binding"/>
    <property type="evidence" value="ECO:0007669"/>
    <property type="project" value="TreeGrafter"/>
</dbReference>
<reference evidence="8 9" key="1">
    <citation type="submission" date="2014-04" db="EMBL/GenBank/DDBJ databases">
        <authorList>
            <consortium name="DOE Joint Genome Institute"/>
            <person name="Kuo A."/>
            <person name="Girlanda M."/>
            <person name="Perotto S."/>
            <person name="Kohler A."/>
            <person name="Nagy L.G."/>
            <person name="Floudas D."/>
            <person name="Copeland A."/>
            <person name="Barry K.W."/>
            <person name="Cichocki N."/>
            <person name="Veneault-Fourrey C."/>
            <person name="LaButti K."/>
            <person name="Lindquist E.A."/>
            <person name="Lipzen A."/>
            <person name="Lundell T."/>
            <person name="Morin E."/>
            <person name="Murat C."/>
            <person name="Sun H."/>
            <person name="Tunlid A."/>
            <person name="Henrissat B."/>
            <person name="Grigoriev I.V."/>
            <person name="Hibbett D.S."/>
            <person name="Martin F."/>
            <person name="Nordberg H.P."/>
            <person name="Cantor M.N."/>
            <person name="Hua S.X."/>
        </authorList>
    </citation>
    <scope>NUCLEOTIDE SEQUENCE [LARGE SCALE GENOMIC DNA]</scope>
    <source>
        <strain evidence="8 9">MUT 4182</strain>
    </source>
</reference>
<dbReference type="GO" id="GO:0031123">
    <property type="term" value="P:RNA 3'-end processing"/>
    <property type="evidence" value="ECO:0007669"/>
    <property type="project" value="TreeGrafter"/>
</dbReference>
<dbReference type="STRING" id="1051891.A0A0C3LKU6"/>
<evidence type="ECO:0000256" key="2">
    <source>
        <dbReference type="ARBA" id="ARBA00012388"/>
    </source>
</evidence>
<dbReference type="AlphaFoldDB" id="A0A0C3LKU6"/>
<dbReference type="CDD" id="cd05402">
    <property type="entry name" value="NT_PAP_TUTase"/>
    <property type="match status" value="1"/>
</dbReference>
<evidence type="ECO:0000313" key="8">
    <source>
        <dbReference type="EMBL" id="KIO34748.1"/>
    </source>
</evidence>
<dbReference type="InterPro" id="IPR002058">
    <property type="entry name" value="PAP_assoc"/>
</dbReference>
<dbReference type="EC" id="2.7.7.19" evidence="2"/>
<dbReference type="Proteomes" id="UP000054248">
    <property type="component" value="Unassembled WGS sequence"/>
</dbReference>
<evidence type="ECO:0000259" key="7">
    <source>
        <dbReference type="Pfam" id="PF22600"/>
    </source>
</evidence>
<dbReference type="OrthoDB" id="273917at2759"/>
<feature type="region of interest" description="Disordered" evidence="5">
    <location>
        <begin position="1"/>
        <end position="45"/>
    </location>
</feature>
<keyword evidence="9" id="KW-1185">Reference proteome</keyword>
<evidence type="ECO:0000313" key="9">
    <source>
        <dbReference type="Proteomes" id="UP000054248"/>
    </source>
</evidence>
<evidence type="ECO:0000256" key="3">
    <source>
        <dbReference type="ARBA" id="ARBA00022723"/>
    </source>
</evidence>
<dbReference type="InterPro" id="IPR043519">
    <property type="entry name" value="NT_sf"/>
</dbReference>
<feature type="compositionally biased region" description="Basic residues" evidence="5">
    <location>
        <begin position="457"/>
        <end position="467"/>
    </location>
</feature>
<sequence>MDSDYLAFPAEPQPSTSRKDRQERRQDEAKAKRAQKRAPVSTSAPGSLLTPWADLVRWDDCRDPAEQLNYEVMACVDYMSAQVEEHEVRRMVIEEIRRAVKRTVSTATVTPFGSFGTNMYLPGGDIDLVVVIPDMETDVKQILREIARSLRKQQVAKNMIVIDKAKVPIIKFSSVTGDFAVDISINQTNGVRAAQLINGFVDHYPALRYLVMIVKMFLARRGMNEVRTGGLGSYSTMHPKIRNGEIDPMENLGVLLVEFFELYGHYFNYHEVGISLHNGGMYYSKQKKGYPATLKLSIEDPQDQSNDISGGSYEMPAIRKIFAAAFESLTSALLLRAQDMESRRFGTHVKLQKASSRSILSSIIGVDEAILTKRVEIAQLYEDGNLHRRLGERRPKKPPSISLDPACMPGARAPPTRVTQEGAAGLEEAKAIADEIFIADTSPELDPVNLPRTSQKSSKKRKQKGAKSRTPSAEAEEEAEESRYSIPKAKRRRVQETLEGTGAQTAVLNPSV</sequence>
<organism evidence="8 9">
    <name type="scientific">Tulasnella calospora MUT 4182</name>
    <dbReference type="NCBI Taxonomy" id="1051891"/>
    <lineage>
        <taxon>Eukaryota</taxon>
        <taxon>Fungi</taxon>
        <taxon>Dikarya</taxon>
        <taxon>Basidiomycota</taxon>
        <taxon>Agaricomycotina</taxon>
        <taxon>Agaricomycetes</taxon>
        <taxon>Cantharellales</taxon>
        <taxon>Tulasnellaceae</taxon>
        <taxon>Tulasnella</taxon>
    </lineage>
</organism>
<dbReference type="GO" id="GO:1990817">
    <property type="term" value="F:poly(A) RNA polymerase activity"/>
    <property type="evidence" value="ECO:0007669"/>
    <property type="project" value="UniProtKB-EC"/>
</dbReference>
<dbReference type="PANTHER" id="PTHR23092">
    <property type="entry name" value="POLY(A) RNA POLYMERASE"/>
    <property type="match status" value="1"/>
</dbReference>
<evidence type="ECO:0000256" key="1">
    <source>
        <dbReference type="ARBA" id="ARBA00008593"/>
    </source>
</evidence>
<comment type="similarity">
    <text evidence="1">Belongs to the DNA polymerase type-B-like family.</text>
</comment>
<dbReference type="GO" id="GO:0031499">
    <property type="term" value="C:TRAMP complex"/>
    <property type="evidence" value="ECO:0007669"/>
    <property type="project" value="TreeGrafter"/>
</dbReference>